<comment type="caution">
    <text evidence="4">The sequence shown here is derived from an EMBL/GenBank/DDBJ whole genome shotgun (WGS) entry which is preliminary data.</text>
</comment>
<dbReference type="RefSeq" id="WP_043918823.1">
    <property type="nucleotide sequence ID" value="NZ_FZPF01000006.1"/>
</dbReference>
<keyword evidence="2 4" id="KW-0560">Oxidoreductase</keyword>
<proteinExistence type="inferred from homology"/>
<dbReference type="InterPro" id="IPR016161">
    <property type="entry name" value="Ald_DH/histidinol_DH"/>
</dbReference>
<dbReference type="OrthoDB" id="9812625at2"/>
<accession>A0A0D1D8L3</accession>
<sequence>MPGSIVDGAERGDGPALPVLDKYHLTELDPIRVAGGGDVADALSAAARYAEAPLSPPERSAALHRAADLLDARRADLRETMIAEAGFPGRDCDGEISRALNTLRLSAEEATRITGEMVPFDAAVAGRIGFTMRVPVGTVVAITPFNAPLNTPAHKVGPGLAAGNAVILKPSEKTPGAANLLVRALLEAGFPPGAVQTLQGGADVARLLLDDPRPAFFAFTGSTAVGRAIQQAAGLRRTQMELGSIASTIVLDGDPAEIAAKCAGASFRKAGQVCTSIQTLYVADSAMEAFRDAYVAEAEALVAGDPSDRGTDVGPLISEDAAARVEGMLRGATILTGGTRAGPLMQPTVISDPASAFLEAEAFGPVAALIPVTGLDDAIARVNATPYGLATGIFTQDIGAAFTAARGLHVGGVHINETSSSRVDLMPYGGVKLSGFGQEGPRYAIREMTHERLVTFSGLA</sequence>
<dbReference type="GO" id="GO:0102984">
    <property type="term" value="F:sulfoacetaldehyde dehydrogenase activity"/>
    <property type="evidence" value="ECO:0007669"/>
    <property type="project" value="UniProtKB-EC"/>
</dbReference>
<dbReference type="InterPro" id="IPR051020">
    <property type="entry name" value="ALDH-related_metabolic_enz"/>
</dbReference>
<evidence type="ECO:0000256" key="1">
    <source>
        <dbReference type="ARBA" id="ARBA00009986"/>
    </source>
</evidence>
<dbReference type="AlphaFoldDB" id="A0A0D1D8L3"/>
<dbReference type="Gene3D" id="3.40.605.10">
    <property type="entry name" value="Aldehyde Dehydrogenase, Chain A, domain 1"/>
    <property type="match status" value="1"/>
</dbReference>
<evidence type="ECO:0000256" key="2">
    <source>
        <dbReference type="ARBA" id="ARBA00023002"/>
    </source>
</evidence>
<dbReference type="EC" id="1.2.1.73" evidence="4"/>
<dbReference type="PANTHER" id="PTHR42991:SF1">
    <property type="entry name" value="ALDEHYDE DEHYDROGENASE"/>
    <property type="match status" value="1"/>
</dbReference>
<dbReference type="GO" id="GO:0008911">
    <property type="term" value="F:lactaldehyde dehydrogenase (NAD+) activity"/>
    <property type="evidence" value="ECO:0007669"/>
    <property type="project" value="TreeGrafter"/>
</dbReference>
<dbReference type="Gene3D" id="3.40.309.10">
    <property type="entry name" value="Aldehyde Dehydrogenase, Chain A, domain 2"/>
    <property type="match status" value="1"/>
</dbReference>
<evidence type="ECO:0000313" key="5">
    <source>
        <dbReference type="Proteomes" id="UP000032232"/>
    </source>
</evidence>
<dbReference type="PATRIC" id="fig|935700.4.peg.2072"/>
<dbReference type="InterPro" id="IPR015590">
    <property type="entry name" value="Aldehyde_DH_dom"/>
</dbReference>
<reference evidence="4 5" key="1">
    <citation type="submission" date="2015-02" db="EMBL/GenBank/DDBJ databases">
        <title>Genome Sequence of Jannaschia aquimarina DSM28248, a member of the Roseobacter clade.</title>
        <authorList>
            <person name="Voget S."/>
            <person name="Daniel R."/>
        </authorList>
    </citation>
    <scope>NUCLEOTIDE SEQUENCE [LARGE SCALE GENOMIC DNA]</scope>
    <source>
        <strain evidence="4 5">GSW-M26</strain>
    </source>
</reference>
<feature type="domain" description="Aldehyde dehydrogenase" evidence="3">
    <location>
        <begin position="17"/>
        <end position="452"/>
    </location>
</feature>
<dbReference type="PANTHER" id="PTHR42991">
    <property type="entry name" value="ALDEHYDE DEHYDROGENASE"/>
    <property type="match status" value="1"/>
</dbReference>
<evidence type="ECO:0000313" key="4">
    <source>
        <dbReference type="EMBL" id="KIT16253.1"/>
    </source>
</evidence>
<dbReference type="InterPro" id="IPR016163">
    <property type="entry name" value="Ald_DH_C"/>
</dbReference>
<organism evidence="4 5">
    <name type="scientific">Jannaschia aquimarina</name>
    <dbReference type="NCBI Taxonomy" id="935700"/>
    <lineage>
        <taxon>Bacteria</taxon>
        <taxon>Pseudomonadati</taxon>
        <taxon>Pseudomonadota</taxon>
        <taxon>Alphaproteobacteria</taxon>
        <taxon>Rhodobacterales</taxon>
        <taxon>Roseobacteraceae</taxon>
        <taxon>Jannaschia</taxon>
    </lineage>
</organism>
<dbReference type="STRING" id="935700.jaqu_20050"/>
<gene>
    <name evidence="4" type="primary">safD</name>
    <name evidence="4" type="ORF">jaqu_20050</name>
</gene>
<protein>
    <submittedName>
        <fullName evidence="4">SafD protein</fullName>
        <ecNumber evidence="4">1.2.1.73</ecNumber>
    </submittedName>
</protein>
<dbReference type="Proteomes" id="UP000032232">
    <property type="component" value="Unassembled WGS sequence"/>
</dbReference>
<comment type="similarity">
    <text evidence="1">Belongs to the aldehyde dehydrogenase family.</text>
</comment>
<dbReference type="SUPFAM" id="SSF53720">
    <property type="entry name" value="ALDH-like"/>
    <property type="match status" value="1"/>
</dbReference>
<name>A0A0D1D8L3_9RHOB</name>
<dbReference type="Pfam" id="PF00171">
    <property type="entry name" value="Aldedh"/>
    <property type="match status" value="1"/>
</dbReference>
<dbReference type="EMBL" id="JYFE01000037">
    <property type="protein sequence ID" value="KIT16253.1"/>
    <property type="molecule type" value="Genomic_DNA"/>
</dbReference>
<evidence type="ECO:0000259" key="3">
    <source>
        <dbReference type="Pfam" id="PF00171"/>
    </source>
</evidence>
<dbReference type="InterPro" id="IPR016162">
    <property type="entry name" value="Ald_DH_N"/>
</dbReference>
<keyword evidence="5" id="KW-1185">Reference proteome</keyword>